<reference evidence="1 2" key="1">
    <citation type="submission" date="2019-07" db="EMBL/GenBank/DDBJ databases">
        <title>Serratia strains were isolated from fresh produce.</title>
        <authorList>
            <person name="Cho G.-S."/>
            <person name="Stein M."/>
            <person name="Lee W."/>
            <person name="Suh S.H."/>
            <person name="Franz C.M.A.P."/>
        </authorList>
    </citation>
    <scope>NUCLEOTIDE SEQUENCE [LARGE SCALE GENOMIC DNA]</scope>
    <source>
        <strain evidence="1 2">S16</strain>
    </source>
</reference>
<evidence type="ECO:0000313" key="1">
    <source>
        <dbReference type="EMBL" id="TXE28293.1"/>
    </source>
</evidence>
<dbReference type="AlphaFoldDB" id="A0A5C7BVI1"/>
<organism evidence="1 2">
    <name type="scientific">Serratia marcescens</name>
    <dbReference type="NCBI Taxonomy" id="615"/>
    <lineage>
        <taxon>Bacteria</taxon>
        <taxon>Pseudomonadati</taxon>
        <taxon>Pseudomonadota</taxon>
        <taxon>Gammaproteobacteria</taxon>
        <taxon>Enterobacterales</taxon>
        <taxon>Yersiniaceae</taxon>
        <taxon>Serratia</taxon>
    </lineage>
</organism>
<proteinExistence type="predicted"/>
<comment type="caution">
    <text evidence="1">The sequence shown here is derived from an EMBL/GenBank/DDBJ whole genome shotgun (WGS) entry which is preliminary data.</text>
</comment>
<evidence type="ECO:0000313" key="2">
    <source>
        <dbReference type="Proteomes" id="UP000321126"/>
    </source>
</evidence>
<evidence type="ECO:0008006" key="3">
    <source>
        <dbReference type="Google" id="ProtNLM"/>
    </source>
</evidence>
<protein>
    <recommendedName>
        <fullName evidence="3">DUF1419 domain-containing protein</fullName>
    </recommendedName>
</protein>
<name>A0A5C7BVI1_SERMA</name>
<sequence length="146" mass="16556">MSNMVFWEKEASRAEWREAFLVDGIYRACPDASGWTLAQLNAGGERFELIPADEAYQRYSDSFISPVTEISAARYHDMLEVLPPLDWHFNESGGSQSFKLAEMYCGNVTAIFAQYGARFFELRDRVTLTHQAIIGRVKAFIDGEGQ</sequence>
<dbReference type="RefSeq" id="WP_052759972.1">
    <property type="nucleotide sequence ID" value="NZ_LCWI01000022.1"/>
</dbReference>
<dbReference type="Proteomes" id="UP000321126">
    <property type="component" value="Unassembled WGS sequence"/>
</dbReference>
<dbReference type="EMBL" id="VOUQ01000015">
    <property type="protein sequence ID" value="TXE28293.1"/>
    <property type="molecule type" value="Genomic_DNA"/>
</dbReference>
<accession>A0A5C7BVI1</accession>
<gene>
    <name evidence="1" type="ORF">FOT62_21210</name>
</gene>